<name>A0ABN2HSU8_9ACTN</name>
<dbReference type="RefSeq" id="WP_344154532.1">
    <property type="nucleotide sequence ID" value="NZ_BAAANF010000016.1"/>
</dbReference>
<evidence type="ECO:0000313" key="5">
    <source>
        <dbReference type="Proteomes" id="UP001500280"/>
    </source>
</evidence>
<organism evidence="4 5">
    <name type="scientific">Kribbella yunnanensis</name>
    <dbReference type="NCBI Taxonomy" id="190194"/>
    <lineage>
        <taxon>Bacteria</taxon>
        <taxon>Bacillati</taxon>
        <taxon>Actinomycetota</taxon>
        <taxon>Actinomycetes</taxon>
        <taxon>Propionibacteriales</taxon>
        <taxon>Kribbellaceae</taxon>
        <taxon>Kribbella</taxon>
    </lineage>
</organism>
<dbReference type="InterPro" id="IPR050425">
    <property type="entry name" value="NAD(P)_dehydrat-like"/>
</dbReference>
<evidence type="ECO:0000256" key="2">
    <source>
        <dbReference type="ARBA" id="ARBA00023445"/>
    </source>
</evidence>
<evidence type="ECO:0000256" key="1">
    <source>
        <dbReference type="ARBA" id="ARBA00023002"/>
    </source>
</evidence>
<dbReference type="Gene3D" id="3.40.50.720">
    <property type="entry name" value="NAD(P)-binding Rossmann-like Domain"/>
    <property type="match status" value="1"/>
</dbReference>
<dbReference type="PANTHER" id="PTHR10366:SF564">
    <property type="entry name" value="STEROL-4-ALPHA-CARBOXYLATE 3-DEHYDROGENASE, DECARBOXYLATING"/>
    <property type="match status" value="1"/>
</dbReference>
<dbReference type="Pfam" id="PF01370">
    <property type="entry name" value="Epimerase"/>
    <property type="match status" value="1"/>
</dbReference>
<comment type="similarity">
    <text evidence="2">Belongs to the NAD(P)-dependent epimerase/dehydratase family. Dihydroflavonol-4-reductase subfamily.</text>
</comment>
<reference evidence="4 5" key="1">
    <citation type="journal article" date="2019" name="Int. J. Syst. Evol. Microbiol.">
        <title>The Global Catalogue of Microorganisms (GCM) 10K type strain sequencing project: providing services to taxonomists for standard genome sequencing and annotation.</title>
        <authorList>
            <consortium name="The Broad Institute Genomics Platform"/>
            <consortium name="The Broad Institute Genome Sequencing Center for Infectious Disease"/>
            <person name="Wu L."/>
            <person name="Ma J."/>
        </authorList>
    </citation>
    <scope>NUCLEOTIDE SEQUENCE [LARGE SCALE GENOMIC DNA]</scope>
    <source>
        <strain evidence="4 5">JCM 14307</strain>
    </source>
</reference>
<protein>
    <submittedName>
        <fullName evidence="4">Aldehyde reductase</fullName>
    </submittedName>
</protein>
<dbReference type="InterPro" id="IPR036291">
    <property type="entry name" value="NAD(P)-bd_dom_sf"/>
</dbReference>
<comment type="caution">
    <text evidence="4">The sequence shown here is derived from an EMBL/GenBank/DDBJ whole genome shotgun (WGS) entry which is preliminary data.</text>
</comment>
<accession>A0ABN2HSU8</accession>
<dbReference type="InterPro" id="IPR001509">
    <property type="entry name" value="Epimerase_deHydtase"/>
</dbReference>
<keyword evidence="1" id="KW-0560">Oxidoreductase</keyword>
<dbReference type="PANTHER" id="PTHR10366">
    <property type="entry name" value="NAD DEPENDENT EPIMERASE/DEHYDRATASE"/>
    <property type="match status" value="1"/>
</dbReference>
<dbReference type="CDD" id="cd05227">
    <property type="entry name" value="AR_SDR_e"/>
    <property type="match status" value="1"/>
</dbReference>
<evidence type="ECO:0000313" key="4">
    <source>
        <dbReference type="EMBL" id="GAA1692568.1"/>
    </source>
</evidence>
<feature type="domain" description="NAD-dependent epimerase/dehydratase" evidence="3">
    <location>
        <begin position="6"/>
        <end position="243"/>
    </location>
</feature>
<keyword evidence="5" id="KW-1185">Reference proteome</keyword>
<evidence type="ECO:0000259" key="3">
    <source>
        <dbReference type="Pfam" id="PF01370"/>
    </source>
</evidence>
<dbReference type="SUPFAM" id="SSF51735">
    <property type="entry name" value="NAD(P)-binding Rossmann-fold domains"/>
    <property type="match status" value="1"/>
</dbReference>
<sequence length="349" mass="37398">MRTDKVLVTGGSGFIAGWCVLALLEAGYDVRTTVRRLDRATALRAQLHAATDFEDARLSVVQADLQSDDGWADAVAGCEYVLHVASPTLRSTPESEESMVSAARDGVLRVLRAARDAGVRRVVLTSAFGAIGYGYPRRPTPFTEADWSNVDAGIPPYQKSKTLAERAAWQFIEEQGNGLELAAVHPTAVLGPVLGPDDPPSLRTIRAMLEGALPACPPFATSWVDVRDVADLHLRAMTDPAAAGERWLASAGPSLRIVEVARILRSRLGDRAAQAPSRELPLPLARVLARFGGPLRALRPQLGQDFNATSAKAERLLGWRSRPIEDTIAETAESLLSHGIGQDSSTTAA</sequence>
<dbReference type="Proteomes" id="UP001500280">
    <property type="component" value="Unassembled WGS sequence"/>
</dbReference>
<gene>
    <name evidence="4" type="ORF">GCM10009745_42510</name>
</gene>
<proteinExistence type="inferred from homology"/>
<dbReference type="EMBL" id="BAAANF010000016">
    <property type="protein sequence ID" value="GAA1692568.1"/>
    <property type="molecule type" value="Genomic_DNA"/>
</dbReference>